<evidence type="ECO:0000313" key="2">
    <source>
        <dbReference type="EMBL" id="SDE39643.1"/>
    </source>
</evidence>
<keyword evidence="3" id="KW-1185">Reference proteome</keyword>
<dbReference type="Proteomes" id="UP000183685">
    <property type="component" value="Unassembled WGS sequence"/>
</dbReference>
<dbReference type="SMART" id="SM00900">
    <property type="entry name" value="FMN_bind"/>
    <property type="match status" value="1"/>
</dbReference>
<evidence type="ECO:0000259" key="1">
    <source>
        <dbReference type="SMART" id="SM00900"/>
    </source>
</evidence>
<feature type="domain" description="FMN-binding" evidence="1">
    <location>
        <begin position="110"/>
        <end position="190"/>
    </location>
</feature>
<dbReference type="GO" id="GO:0010181">
    <property type="term" value="F:FMN binding"/>
    <property type="evidence" value="ECO:0007669"/>
    <property type="project" value="InterPro"/>
</dbReference>
<gene>
    <name evidence="2" type="ORF">SAMN04488071_2836</name>
</gene>
<accession>A0A1G7CK73</accession>
<dbReference type="GO" id="GO:0016020">
    <property type="term" value="C:membrane"/>
    <property type="evidence" value="ECO:0007669"/>
    <property type="project" value="InterPro"/>
</dbReference>
<dbReference type="AlphaFoldDB" id="A0A1G7CK73"/>
<sequence length="200" mass="22548">MVQKTKQDKLTLWLRPLVTRGRLCLFISMLAWGFMPFPLNAETVKAETYQPPAAFVANAFGGKTPRPKTLWLKPDLQDQIADIMDQPLSALRLRYWREGDRTAWILEKVGKEQPITAGFVVEADKLVETNVLVYRESRGWEVKYPAFRNQFAGAMLDDARELDTNIDGISGATLSVNAMRKMARLALFLHGHVVAKGAKS</sequence>
<name>A0A1G7CK73_9PROT</name>
<reference evidence="2 3" key="1">
    <citation type="submission" date="2016-10" db="EMBL/GenBank/DDBJ databases">
        <authorList>
            <person name="de Groot N.N."/>
        </authorList>
    </citation>
    <scope>NUCLEOTIDE SEQUENCE [LARGE SCALE GENOMIC DNA]</scope>
    <source>
        <strain evidence="2 3">CGMCC 1.9109</strain>
    </source>
</reference>
<dbReference type="InterPro" id="IPR007329">
    <property type="entry name" value="FMN-bd"/>
</dbReference>
<dbReference type="STRING" id="637679.GCA_001550055_03085"/>
<evidence type="ECO:0000313" key="3">
    <source>
        <dbReference type="Proteomes" id="UP000183685"/>
    </source>
</evidence>
<organism evidence="2 3">
    <name type="scientific">Kordiimonas lacus</name>
    <dbReference type="NCBI Taxonomy" id="637679"/>
    <lineage>
        <taxon>Bacteria</taxon>
        <taxon>Pseudomonadati</taxon>
        <taxon>Pseudomonadota</taxon>
        <taxon>Alphaproteobacteria</taxon>
        <taxon>Kordiimonadales</taxon>
        <taxon>Kordiimonadaceae</taxon>
        <taxon>Kordiimonas</taxon>
    </lineage>
</organism>
<dbReference type="EMBL" id="FNAK01000006">
    <property type="protein sequence ID" value="SDE39643.1"/>
    <property type="molecule type" value="Genomic_DNA"/>
</dbReference>
<proteinExistence type="predicted"/>
<dbReference type="Pfam" id="PF04205">
    <property type="entry name" value="FMN_bind"/>
    <property type="match status" value="1"/>
</dbReference>
<protein>
    <submittedName>
        <fullName evidence="2">FMN-binding domain-containing protein</fullName>
    </submittedName>
</protein>